<dbReference type="CDD" id="cd23509">
    <property type="entry name" value="Gnk2-like"/>
    <property type="match status" value="2"/>
</dbReference>
<keyword evidence="14 18" id="KW-0472">Membrane</keyword>
<dbReference type="InterPro" id="IPR001245">
    <property type="entry name" value="Ser-Thr/Tyr_kinase_cat_dom"/>
</dbReference>
<gene>
    <name evidence="21" type="ORF">ZOSMA_75G00360</name>
</gene>
<evidence type="ECO:0000256" key="15">
    <source>
        <dbReference type="ARBA" id="ARBA00023170"/>
    </source>
</evidence>
<dbReference type="InterPro" id="IPR000719">
    <property type="entry name" value="Prot_kinase_dom"/>
</dbReference>
<dbReference type="Pfam" id="PF01657">
    <property type="entry name" value="Stress-antifung"/>
    <property type="match status" value="2"/>
</dbReference>
<evidence type="ECO:0000256" key="6">
    <source>
        <dbReference type="ARBA" id="ARBA00022679"/>
    </source>
</evidence>
<dbReference type="Gene3D" id="1.10.510.10">
    <property type="entry name" value="Transferase(Phosphotransferase) domain 1"/>
    <property type="match status" value="1"/>
</dbReference>
<feature type="region of interest" description="Disordered" evidence="17">
    <location>
        <begin position="643"/>
        <end position="666"/>
    </location>
</feature>
<dbReference type="GO" id="GO:0006955">
    <property type="term" value="P:immune response"/>
    <property type="evidence" value="ECO:0000318"/>
    <property type="project" value="GO_Central"/>
</dbReference>
<evidence type="ECO:0000256" key="12">
    <source>
        <dbReference type="ARBA" id="ARBA00022840"/>
    </source>
</evidence>
<evidence type="ECO:0000256" key="3">
    <source>
        <dbReference type="ARBA" id="ARBA00010217"/>
    </source>
</evidence>
<dbReference type="Gene3D" id="3.30.200.20">
    <property type="entry name" value="Phosphorylase Kinase, domain 1"/>
    <property type="match status" value="1"/>
</dbReference>
<keyword evidence="6" id="KW-0808">Transferase</keyword>
<protein>
    <submittedName>
        <fullName evidence="21">Receptor-like protein kinase, putative,expressed</fullName>
    </submittedName>
</protein>
<evidence type="ECO:0000259" key="19">
    <source>
        <dbReference type="PROSITE" id="PS50011"/>
    </source>
</evidence>
<dbReference type="Proteomes" id="UP000036987">
    <property type="component" value="Unassembled WGS sequence"/>
</dbReference>
<name>A0A0K9NPU1_ZOSMR</name>
<dbReference type="GO" id="GO:0002229">
    <property type="term" value="P:defense response to oomycetes"/>
    <property type="evidence" value="ECO:0007669"/>
    <property type="project" value="UniProtKB-ARBA"/>
</dbReference>
<dbReference type="OMA" id="EIYENCT"/>
<evidence type="ECO:0000256" key="7">
    <source>
        <dbReference type="ARBA" id="ARBA00022692"/>
    </source>
</evidence>
<keyword evidence="8" id="KW-0732">Signal</keyword>
<organism evidence="21 22">
    <name type="scientific">Zostera marina</name>
    <name type="common">Eelgrass</name>
    <dbReference type="NCBI Taxonomy" id="29655"/>
    <lineage>
        <taxon>Eukaryota</taxon>
        <taxon>Viridiplantae</taxon>
        <taxon>Streptophyta</taxon>
        <taxon>Embryophyta</taxon>
        <taxon>Tracheophyta</taxon>
        <taxon>Spermatophyta</taxon>
        <taxon>Magnoliopsida</taxon>
        <taxon>Liliopsida</taxon>
        <taxon>Zosteraceae</taxon>
        <taxon>Zostera</taxon>
    </lineage>
</organism>
<accession>A0A0K9NPU1</accession>
<proteinExistence type="inferred from homology"/>
<dbReference type="FunFam" id="1.10.510.10:FF:000240">
    <property type="entry name" value="Lectin-domain containing receptor kinase A4.3"/>
    <property type="match status" value="1"/>
</dbReference>
<dbReference type="InterPro" id="IPR011009">
    <property type="entry name" value="Kinase-like_dom_sf"/>
</dbReference>
<feature type="compositionally biased region" description="Polar residues" evidence="17">
    <location>
        <begin position="643"/>
        <end position="660"/>
    </location>
</feature>
<keyword evidence="16" id="KW-0325">Glycoprotein</keyword>
<evidence type="ECO:0000259" key="20">
    <source>
        <dbReference type="PROSITE" id="PS51473"/>
    </source>
</evidence>
<dbReference type="GO" id="GO:0004674">
    <property type="term" value="F:protein serine/threonine kinase activity"/>
    <property type="evidence" value="ECO:0000318"/>
    <property type="project" value="GO_Central"/>
</dbReference>
<evidence type="ECO:0000256" key="2">
    <source>
        <dbReference type="ARBA" id="ARBA00008536"/>
    </source>
</evidence>
<dbReference type="GO" id="GO:0005886">
    <property type="term" value="C:plasma membrane"/>
    <property type="evidence" value="ECO:0000318"/>
    <property type="project" value="GO_Central"/>
</dbReference>
<keyword evidence="10" id="KW-0547">Nucleotide-binding</keyword>
<evidence type="ECO:0000256" key="11">
    <source>
        <dbReference type="ARBA" id="ARBA00022777"/>
    </source>
</evidence>
<evidence type="ECO:0000256" key="8">
    <source>
        <dbReference type="ARBA" id="ARBA00022729"/>
    </source>
</evidence>
<feature type="domain" description="Protein kinase" evidence="19">
    <location>
        <begin position="365"/>
        <end position="638"/>
    </location>
</feature>
<dbReference type="Gene3D" id="3.30.430.20">
    <property type="entry name" value="Gnk2 domain, C-X8-C-X2-C motif"/>
    <property type="match status" value="2"/>
</dbReference>
<keyword evidence="22" id="KW-1185">Reference proteome</keyword>
<keyword evidence="5" id="KW-0723">Serine/threonine-protein kinase</keyword>
<evidence type="ECO:0000256" key="16">
    <source>
        <dbReference type="ARBA" id="ARBA00023180"/>
    </source>
</evidence>
<comment type="caution">
    <text evidence="21">The sequence shown here is derived from an EMBL/GenBank/DDBJ whole genome shotgun (WGS) entry which is preliminary data.</text>
</comment>
<feature type="domain" description="Gnk2-homologous" evidence="20">
    <location>
        <begin position="150"/>
        <end position="257"/>
    </location>
</feature>
<feature type="transmembrane region" description="Helical" evidence="18">
    <location>
        <begin position="284"/>
        <end position="305"/>
    </location>
</feature>
<evidence type="ECO:0000256" key="13">
    <source>
        <dbReference type="ARBA" id="ARBA00022989"/>
    </source>
</evidence>
<keyword evidence="9" id="KW-0677">Repeat</keyword>
<evidence type="ECO:0000256" key="14">
    <source>
        <dbReference type="ARBA" id="ARBA00023136"/>
    </source>
</evidence>
<dbReference type="PROSITE" id="PS51473">
    <property type="entry name" value="GNK2"/>
    <property type="match status" value="2"/>
</dbReference>
<dbReference type="PROSITE" id="PS50011">
    <property type="entry name" value="PROTEIN_KINASE_DOM"/>
    <property type="match status" value="1"/>
</dbReference>
<evidence type="ECO:0000313" key="21">
    <source>
        <dbReference type="EMBL" id="KMZ58603.1"/>
    </source>
</evidence>
<dbReference type="InterPro" id="IPR038408">
    <property type="entry name" value="GNK2_sf"/>
</dbReference>
<comment type="subcellular location">
    <subcellularLocation>
        <location evidence="1">Cell membrane</location>
        <topology evidence="1">Single-pass type I membrane protein</topology>
    </subcellularLocation>
</comment>
<keyword evidence="11 21" id="KW-0418">Kinase</keyword>
<evidence type="ECO:0000256" key="10">
    <source>
        <dbReference type="ARBA" id="ARBA00022741"/>
    </source>
</evidence>
<evidence type="ECO:0000256" key="1">
    <source>
        <dbReference type="ARBA" id="ARBA00004251"/>
    </source>
</evidence>
<dbReference type="EMBL" id="LFYR01001913">
    <property type="protein sequence ID" value="KMZ58603.1"/>
    <property type="molecule type" value="Genomic_DNA"/>
</dbReference>
<keyword evidence="4" id="KW-1003">Cell membrane</keyword>
<dbReference type="GO" id="GO:0007165">
    <property type="term" value="P:signal transduction"/>
    <property type="evidence" value="ECO:0000318"/>
    <property type="project" value="GO_Central"/>
</dbReference>
<evidence type="ECO:0000256" key="18">
    <source>
        <dbReference type="SAM" id="Phobius"/>
    </source>
</evidence>
<dbReference type="SUPFAM" id="SSF56112">
    <property type="entry name" value="Protein kinase-like (PK-like)"/>
    <property type="match status" value="1"/>
</dbReference>
<dbReference type="GO" id="GO:0005524">
    <property type="term" value="F:ATP binding"/>
    <property type="evidence" value="ECO:0007669"/>
    <property type="project" value="UniProtKB-KW"/>
</dbReference>
<keyword evidence="12" id="KW-0067">ATP-binding</keyword>
<feature type="domain" description="Gnk2-homologous" evidence="20">
    <location>
        <begin position="41"/>
        <end position="143"/>
    </location>
</feature>
<dbReference type="STRING" id="29655.A0A0K9NPU1"/>
<comment type="similarity">
    <text evidence="3">In the C-terminal section; belongs to the protein kinase superfamily. Ser/Thr protein kinase family.</text>
</comment>
<dbReference type="PANTHER" id="PTHR47973">
    <property type="entry name" value="CYSTEINE-RICH RECEPTOR-LIKE PROTEIN KINASE 3"/>
    <property type="match status" value="1"/>
</dbReference>
<reference evidence="22" key="1">
    <citation type="journal article" date="2016" name="Nature">
        <title>The genome of the seagrass Zostera marina reveals angiosperm adaptation to the sea.</title>
        <authorList>
            <person name="Olsen J.L."/>
            <person name="Rouze P."/>
            <person name="Verhelst B."/>
            <person name="Lin Y.-C."/>
            <person name="Bayer T."/>
            <person name="Collen J."/>
            <person name="Dattolo E."/>
            <person name="De Paoli E."/>
            <person name="Dittami S."/>
            <person name="Maumus F."/>
            <person name="Michel G."/>
            <person name="Kersting A."/>
            <person name="Lauritano C."/>
            <person name="Lohaus R."/>
            <person name="Toepel M."/>
            <person name="Tonon T."/>
            <person name="Vanneste K."/>
            <person name="Amirebrahimi M."/>
            <person name="Brakel J."/>
            <person name="Bostroem C."/>
            <person name="Chovatia M."/>
            <person name="Grimwood J."/>
            <person name="Jenkins J.W."/>
            <person name="Jueterbock A."/>
            <person name="Mraz A."/>
            <person name="Stam W.T."/>
            <person name="Tice H."/>
            <person name="Bornberg-Bauer E."/>
            <person name="Green P.J."/>
            <person name="Pearson G.A."/>
            <person name="Procaccini G."/>
            <person name="Duarte C.M."/>
            <person name="Schmutz J."/>
            <person name="Reusch T.B.H."/>
            <person name="Van de Peer Y."/>
        </authorList>
    </citation>
    <scope>NUCLEOTIDE SEQUENCE [LARGE SCALE GENOMIC DNA]</scope>
    <source>
        <strain evidence="22">cv. Finnish</strain>
    </source>
</reference>
<sequence>MIPIFFFFFPANSITSDMAKSINSIVIYVALLLLLPTITNSETIFSTCSIEEYVAGTAYHSNLEYLLESLVSNTSATGFFNETVGWGAPVVYGYGMCRGDLTSTQCKTCISQAVTDAESECPGRRQAALWYDDCRIRYSDQRFFSKLTQKVANPYYYELTLVPDRDLFKVRIGKLLKDLQYKAAYGVDGSRMFSAGSINYTVNRSLYGFVQCTRDLSGEQCSQCLDEPIKEIVCCQNSDDVTFHGGSCYLRYSVKPFFNSSVSSSLPTIISDAPVSKEKKKFGVGHVFLIISIAALVIVLVGVLINKTRTKRKPKHITLGRNSSLQSQEGGLQFHRLTSRKSSPTNETSHQKFDLQTLKIATDNFSDSRRLGRGEFGPVYKGDIQGREFVVKRLTGVSKIGLDELRREFKSLKQVHQPNLVRLLAYHLEEDNKLLVYEYLPNTSLDKILFDTKKRVLLDWGRRYKIIEGIGRGLLHLHDESGLRTIHQNLKASNILLDKNMTPKVSDYCLAKLFLQAKTQGGIRRTTASLGYSENVVGQTTTKSDVFSYGVLVLEIITGQRNRDFTGSDNSKNLLNYVWQYWREEKVLQVLDWSLGELYKGHEVLRCIHIGLLCVQEDVDKRPNMSTVVHMLNSYSFTLPNPTMPSSTRVRRAQQGNNTDLPPRIAGSATGNYDWKLFNQNVNQLSNAQGQTRI</sequence>
<dbReference type="Pfam" id="PF07714">
    <property type="entry name" value="PK_Tyr_Ser-Thr"/>
    <property type="match status" value="1"/>
</dbReference>
<dbReference type="AlphaFoldDB" id="A0A0K9NPU1"/>
<dbReference type="InterPro" id="IPR052059">
    <property type="entry name" value="CR_Ser/Thr_kinase"/>
</dbReference>
<evidence type="ECO:0000256" key="4">
    <source>
        <dbReference type="ARBA" id="ARBA00022475"/>
    </source>
</evidence>
<comment type="similarity">
    <text evidence="2">In the N-terminal section; belongs to the leguminous lectin family.</text>
</comment>
<keyword evidence="13 18" id="KW-1133">Transmembrane helix</keyword>
<keyword evidence="15 21" id="KW-0675">Receptor</keyword>
<evidence type="ECO:0000256" key="17">
    <source>
        <dbReference type="SAM" id="MobiDB-lite"/>
    </source>
</evidence>
<dbReference type="InterPro" id="IPR002902">
    <property type="entry name" value="GNK2"/>
</dbReference>
<evidence type="ECO:0000313" key="22">
    <source>
        <dbReference type="Proteomes" id="UP000036987"/>
    </source>
</evidence>
<keyword evidence="7 18" id="KW-0812">Transmembrane</keyword>
<dbReference type="OrthoDB" id="377346at2759"/>
<evidence type="ECO:0000256" key="9">
    <source>
        <dbReference type="ARBA" id="ARBA00022737"/>
    </source>
</evidence>
<evidence type="ECO:0000256" key="5">
    <source>
        <dbReference type="ARBA" id="ARBA00022527"/>
    </source>
</evidence>